<dbReference type="FunFam" id="2.160.20.10:FF:000001">
    <property type="entry name" value="Pectinesterase"/>
    <property type="match status" value="1"/>
</dbReference>
<dbReference type="PANTHER" id="PTHR31707">
    <property type="entry name" value="PECTINESTERASE"/>
    <property type="match status" value="1"/>
</dbReference>
<evidence type="ECO:0000256" key="2">
    <source>
        <dbReference type="ARBA" id="ARBA00006027"/>
    </source>
</evidence>
<comment type="catalytic activity">
    <reaction evidence="7">
        <text>[(1-&gt;4)-alpha-D-galacturonosyl methyl ester](n) + n H2O = [(1-&gt;4)-alpha-D-galacturonosyl](n) + n methanol + n H(+)</text>
        <dbReference type="Rhea" id="RHEA:22380"/>
        <dbReference type="Rhea" id="RHEA-COMP:14570"/>
        <dbReference type="Rhea" id="RHEA-COMP:14573"/>
        <dbReference type="ChEBI" id="CHEBI:15377"/>
        <dbReference type="ChEBI" id="CHEBI:15378"/>
        <dbReference type="ChEBI" id="CHEBI:17790"/>
        <dbReference type="ChEBI" id="CHEBI:140522"/>
        <dbReference type="ChEBI" id="CHEBI:140523"/>
        <dbReference type="EC" id="3.1.1.11"/>
    </reaction>
</comment>
<dbReference type="InterPro" id="IPR012334">
    <property type="entry name" value="Pectin_lyas_fold"/>
</dbReference>
<reference evidence="10 11" key="1">
    <citation type="submission" date="2019-11" db="EMBL/GenBank/DDBJ databases">
        <title>Whole genome sequence of Oryza granulata.</title>
        <authorList>
            <person name="Li W."/>
        </authorList>
    </citation>
    <scope>NUCLEOTIDE SEQUENCE [LARGE SCALE GENOMIC DNA]</scope>
    <source>
        <strain evidence="11">cv. Menghai</strain>
        <tissue evidence="10">Leaf</tissue>
    </source>
</reference>
<dbReference type="SUPFAM" id="SSF101148">
    <property type="entry name" value="Plant invertase/pectin methylesterase inhibitor"/>
    <property type="match status" value="1"/>
</dbReference>
<dbReference type="PROSITE" id="PS00800">
    <property type="entry name" value="PECTINESTERASE_1"/>
    <property type="match status" value="1"/>
</dbReference>
<comment type="function">
    <text evidence="7">Acts in the modification of cell walls via demethylesterification of cell wall pectin.</text>
</comment>
<name>A0A6G1E4Z9_9ORYZ</name>
<dbReference type="PROSITE" id="PS00503">
    <property type="entry name" value="PECTINESTERASE_2"/>
    <property type="match status" value="1"/>
</dbReference>
<evidence type="ECO:0000256" key="6">
    <source>
        <dbReference type="PROSITE-ProRule" id="PRU10040"/>
    </source>
</evidence>
<keyword evidence="7" id="KW-0134">Cell wall</keyword>
<keyword evidence="7" id="KW-0732">Signal</keyword>
<feature type="signal peptide" evidence="7">
    <location>
        <begin position="1"/>
        <end position="21"/>
    </location>
</feature>
<dbReference type="InterPro" id="IPR011050">
    <property type="entry name" value="Pectin_lyase_fold/virulence"/>
</dbReference>
<dbReference type="GO" id="GO:0004857">
    <property type="term" value="F:enzyme inhibitor activity"/>
    <property type="evidence" value="ECO:0007669"/>
    <property type="project" value="InterPro"/>
</dbReference>
<feature type="chain" id="PRO_5026380149" description="Pectinesterase" evidence="7">
    <location>
        <begin position="22"/>
        <end position="681"/>
    </location>
</feature>
<dbReference type="InterPro" id="IPR035513">
    <property type="entry name" value="Invertase/methylesterase_inhib"/>
</dbReference>
<dbReference type="Pfam" id="PF01095">
    <property type="entry name" value="Pectinesterase"/>
    <property type="match status" value="2"/>
</dbReference>
<dbReference type="UniPathway" id="UPA00545">
    <property type="reaction ID" value="UER00823"/>
</dbReference>
<dbReference type="InterPro" id="IPR033131">
    <property type="entry name" value="Pectinesterase_Asp_AS"/>
</dbReference>
<comment type="pathway">
    <text evidence="1 7">Glycan metabolism; pectin degradation; 2-dehydro-3-deoxy-D-gluconate from pectin: step 1/5.</text>
</comment>
<dbReference type="EMBL" id="SPHZ02000005">
    <property type="protein sequence ID" value="KAF0919494.1"/>
    <property type="molecule type" value="Genomic_DNA"/>
</dbReference>
<dbReference type="SMART" id="SM00856">
    <property type="entry name" value="PMEI"/>
    <property type="match status" value="1"/>
</dbReference>
<keyword evidence="7" id="KW-0961">Cell wall biogenesis/degradation</keyword>
<evidence type="ECO:0000259" key="9">
    <source>
        <dbReference type="SMART" id="SM00856"/>
    </source>
</evidence>
<evidence type="ECO:0000256" key="5">
    <source>
        <dbReference type="ARBA" id="ARBA00023085"/>
    </source>
</evidence>
<dbReference type="FunFam" id="1.20.140.40:FF:000018">
    <property type="entry name" value="Pectinesterase"/>
    <property type="match status" value="1"/>
</dbReference>
<dbReference type="Proteomes" id="UP000479710">
    <property type="component" value="Unassembled WGS sequence"/>
</dbReference>
<evidence type="ECO:0000256" key="3">
    <source>
        <dbReference type="ARBA" id="ARBA00007786"/>
    </source>
</evidence>
<feature type="active site" evidence="6">
    <location>
        <position position="424"/>
    </location>
</feature>
<dbReference type="NCBIfam" id="TIGR01614">
    <property type="entry name" value="PME_inhib"/>
    <property type="match status" value="1"/>
</dbReference>
<dbReference type="GO" id="GO:0030599">
    <property type="term" value="F:pectinesterase activity"/>
    <property type="evidence" value="ECO:0007669"/>
    <property type="project" value="UniProtKB-UniRule"/>
</dbReference>
<proteinExistence type="inferred from homology"/>
<evidence type="ECO:0000256" key="8">
    <source>
        <dbReference type="SAM" id="MobiDB-lite"/>
    </source>
</evidence>
<comment type="caution">
    <text evidence="10">The sequence shown here is derived from an EMBL/GenBank/DDBJ whole genome shotgun (WGS) entry which is preliminary data.</text>
</comment>
<dbReference type="InterPro" id="IPR018040">
    <property type="entry name" value="Pectinesterase_Tyr_AS"/>
</dbReference>
<dbReference type="Gene3D" id="2.160.20.10">
    <property type="entry name" value="Single-stranded right-handed beta-helix, Pectin lyase-like"/>
    <property type="match status" value="2"/>
</dbReference>
<dbReference type="OrthoDB" id="2019149at2759"/>
<dbReference type="SUPFAM" id="SSF51126">
    <property type="entry name" value="Pectin lyase-like"/>
    <property type="match status" value="2"/>
</dbReference>
<evidence type="ECO:0000256" key="1">
    <source>
        <dbReference type="ARBA" id="ARBA00005184"/>
    </source>
</evidence>
<comment type="similarity">
    <text evidence="2">In the N-terminal section; belongs to the PMEI family.</text>
</comment>
<dbReference type="Pfam" id="PF04043">
    <property type="entry name" value="PMEI"/>
    <property type="match status" value="1"/>
</dbReference>
<organism evidence="10 11">
    <name type="scientific">Oryza meyeriana var. granulata</name>
    <dbReference type="NCBI Taxonomy" id="110450"/>
    <lineage>
        <taxon>Eukaryota</taxon>
        <taxon>Viridiplantae</taxon>
        <taxon>Streptophyta</taxon>
        <taxon>Embryophyta</taxon>
        <taxon>Tracheophyta</taxon>
        <taxon>Spermatophyta</taxon>
        <taxon>Magnoliopsida</taxon>
        <taxon>Liliopsida</taxon>
        <taxon>Poales</taxon>
        <taxon>Poaceae</taxon>
        <taxon>BOP clade</taxon>
        <taxon>Oryzoideae</taxon>
        <taxon>Oryzeae</taxon>
        <taxon>Oryzinae</taxon>
        <taxon>Oryza</taxon>
        <taxon>Oryza meyeriana</taxon>
    </lineage>
</organism>
<evidence type="ECO:0000313" key="10">
    <source>
        <dbReference type="EMBL" id="KAF0919494.1"/>
    </source>
</evidence>
<sequence>MASSCVVVFLFLLVLMCGGNGGGAAAAAAVFSGCSFESQEEAEAFEAALLQQACFNVTSSSGEGSGGGSEGCVSRLDTARGGAGSGPVPVLRAALRDTLGEAVSAVAAVTGLASLSNHAREEMAVRDCIELLGYSVDGLRWALDAMAEPEGGVAAEETETTTRRRSEDDLHAWLSAALGNQDTCVEGFHGTDGRLLRRVEAAVAQLTQLVSNLLAIHKRLRSITLQTHHHHGKNGTTAAGDSAGPSSELPPWVTDVDDEEELARAGPGRKAMRVDVVVAQDGSGRYRSVSEAVARAPSHSKRRYVIYVKRGVYQENVEVRKKKTNIVIVGEGMGETVITGSRSIAGGWTTFRSATFAVSGAGFIARDVTIRNTAGPAAHQAVALRVDSDRSAFFRVAVEGHQDTLYAHSLRQFYRDCRISGTVDFVFGNGIAVIQRTTISTLPLAPGQTAGSVTAQGRKDPNQNTGFSIHNCVVEARHPTYLGRPWKPFSRVVVMESYLGAGVQASGWMEWDGGDAGGLGTLFYGEYRNYGPGADVAGRVRWPGYHTAGSVTAQGRKDPNQNTGFSIHNCVVEARHPTYLGQPWKPFSRVVVMESYLGASVQAPGWMEWDGGDAGGLGTLFYGEYRNYGPGVDVAGRVRWPGCHVIMDATIAAHFTVRRFINGLAWLPSTGVTFTADLIRK</sequence>
<comment type="subcellular location">
    <subcellularLocation>
        <location evidence="7">Secreted</location>
        <location evidence="7">Cell wall</location>
    </subcellularLocation>
</comment>
<dbReference type="Gene3D" id="1.20.140.40">
    <property type="entry name" value="Invertase/pectin methylesterase inhibitor family protein"/>
    <property type="match status" value="1"/>
</dbReference>
<evidence type="ECO:0000313" key="11">
    <source>
        <dbReference type="Proteomes" id="UP000479710"/>
    </source>
</evidence>
<dbReference type="CDD" id="cd15799">
    <property type="entry name" value="PMEI-like_4"/>
    <property type="match status" value="1"/>
</dbReference>
<dbReference type="GO" id="GO:0045490">
    <property type="term" value="P:pectin catabolic process"/>
    <property type="evidence" value="ECO:0007669"/>
    <property type="project" value="UniProtKB-UniRule"/>
</dbReference>
<feature type="domain" description="Pectinesterase inhibitor" evidence="9">
    <location>
        <begin position="45"/>
        <end position="216"/>
    </location>
</feature>
<keyword evidence="7" id="KW-0964">Secreted</keyword>
<dbReference type="InterPro" id="IPR006501">
    <property type="entry name" value="Pectinesterase_inhib_dom"/>
</dbReference>
<keyword evidence="4 7" id="KW-0378">Hydrolase</keyword>
<feature type="region of interest" description="Disordered" evidence="8">
    <location>
        <begin position="227"/>
        <end position="253"/>
    </location>
</feature>
<evidence type="ECO:0000256" key="4">
    <source>
        <dbReference type="ARBA" id="ARBA00022801"/>
    </source>
</evidence>
<keyword evidence="5 7" id="KW-0063">Aspartyl esterase</keyword>
<comment type="similarity">
    <text evidence="3">In the C-terminal section; belongs to the pectinesterase family.</text>
</comment>
<dbReference type="InterPro" id="IPR000070">
    <property type="entry name" value="Pectinesterase_cat"/>
</dbReference>
<dbReference type="EC" id="3.1.1.11" evidence="7"/>
<accession>A0A6G1E4Z9</accession>
<keyword evidence="11" id="KW-1185">Reference proteome</keyword>
<evidence type="ECO:0000256" key="7">
    <source>
        <dbReference type="RuleBase" id="RU000589"/>
    </source>
</evidence>
<gene>
    <name evidence="10" type="ORF">E2562_029615</name>
</gene>
<dbReference type="GO" id="GO:0042545">
    <property type="term" value="P:cell wall modification"/>
    <property type="evidence" value="ECO:0007669"/>
    <property type="project" value="UniProtKB-UniRule"/>
</dbReference>
<protein>
    <recommendedName>
        <fullName evidence="7">Pectinesterase</fullName>
        <ecNumber evidence="7">3.1.1.11</ecNumber>
    </recommendedName>
</protein>
<dbReference type="AlphaFoldDB" id="A0A6G1E4Z9"/>